<keyword evidence="3 6" id="KW-0812">Transmembrane</keyword>
<keyword evidence="9" id="KW-1185">Reference proteome</keyword>
<evidence type="ECO:0000313" key="9">
    <source>
        <dbReference type="Proteomes" id="UP000785200"/>
    </source>
</evidence>
<dbReference type="InterPro" id="IPR011701">
    <property type="entry name" value="MFS"/>
</dbReference>
<evidence type="ECO:0000259" key="7">
    <source>
        <dbReference type="PROSITE" id="PS50850"/>
    </source>
</evidence>
<dbReference type="OrthoDB" id="3934656at2759"/>
<dbReference type="InterPro" id="IPR036259">
    <property type="entry name" value="MFS_trans_sf"/>
</dbReference>
<feature type="transmembrane region" description="Helical" evidence="6">
    <location>
        <begin position="119"/>
        <end position="138"/>
    </location>
</feature>
<reference evidence="8" key="1">
    <citation type="submission" date="2019-07" db="EMBL/GenBank/DDBJ databases">
        <title>Hyphodiscus hymeniophilus genome sequencing and assembly.</title>
        <authorList>
            <person name="Kramer G."/>
            <person name="Nodwell J."/>
        </authorList>
    </citation>
    <scope>NUCLEOTIDE SEQUENCE</scope>
    <source>
        <strain evidence="8">ATCC 34498</strain>
    </source>
</reference>
<dbReference type="AlphaFoldDB" id="A0A9P7AYR8"/>
<feature type="transmembrane region" description="Helical" evidence="6">
    <location>
        <begin position="88"/>
        <end position="107"/>
    </location>
</feature>
<feature type="transmembrane region" description="Helical" evidence="6">
    <location>
        <begin position="350"/>
        <end position="371"/>
    </location>
</feature>
<dbReference type="SUPFAM" id="SSF103473">
    <property type="entry name" value="MFS general substrate transporter"/>
    <property type="match status" value="1"/>
</dbReference>
<protein>
    <submittedName>
        <fullName evidence="8">Efflux pump</fullName>
    </submittedName>
</protein>
<evidence type="ECO:0000256" key="5">
    <source>
        <dbReference type="ARBA" id="ARBA00023136"/>
    </source>
</evidence>
<evidence type="ECO:0000256" key="4">
    <source>
        <dbReference type="ARBA" id="ARBA00022989"/>
    </source>
</evidence>
<dbReference type="GO" id="GO:0005886">
    <property type="term" value="C:plasma membrane"/>
    <property type="evidence" value="ECO:0007669"/>
    <property type="project" value="TreeGrafter"/>
</dbReference>
<gene>
    <name evidence="8" type="ORF">D0Z07_3276</name>
</gene>
<feature type="transmembrane region" description="Helical" evidence="6">
    <location>
        <begin position="447"/>
        <end position="464"/>
    </location>
</feature>
<comment type="caution">
    <text evidence="8">The sequence shown here is derived from an EMBL/GenBank/DDBJ whole genome shotgun (WGS) entry which is preliminary data.</text>
</comment>
<dbReference type="Gene3D" id="1.20.1250.20">
    <property type="entry name" value="MFS general substrate transporter like domains"/>
    <property type="match status" value="1"/>
</dbReference>
<dbReference type="GO" id="GO:0022857">
    <property type="term" value="F:transmembrane transporter activity"/>
    <property type="evidence" value="ECO:0007669"/>
    <property type="project" value="InterPro"/>
</dbReference>
<feature type="domain" description="Major facilitator superfamily (MFS) profile" evidence="7">
    <location>
        <begin position="54"/>
        <end position="510"/>
    </location>
</feature>
<proteinExistence type="inferred from homology"/>
<dbReference type="Pfam" id="PF07690">
    <property type="entry name" value="MFS_1"/>
    <property type="match status" value="1"/>
</dbReference>
<dbReference type="FunFam" id="1.20.1720.10:FF:000014">
    <property type="entry name" value="MFS drug transporter, putative"/>
    <property type="match status" value="1"/>
</dbReference>
<keyword evidence="4 6" id="KW-1133">Transmembrane helix</keyword>
<dbReference type="EMBL" id="VNKQ01000006">
    <property type="protein sequence ID" value="KAG0650280.1"/>
    <property type="molecule type" value="Genomic_DNA"/>
</dbReference>
<evidence type="ECO:0000256" key="3">
    <source>
        <dbReference type="ARBA" id="ARBA00022692"/>
    </source>
</evidence>
<accession>A0A9P7AYR8</accession>
<evidence type="ECO:0000313" key="8">
    <source>
        <dbReference type="EMBL" id="KAG0650280.1"/>
    </source>
</evidence>
<feature type="transmembrane region" description="Helical" evidence="6">
    <location>
        <begin position="51"/>
        <end position="76"/>
    </location>
</feature>
<feature type="transmembrane region" description="Helical" evidence="6">
    <location>
        <begin position="525"/>
        <end position="543"/>
    </location>
</feature>
<feature type="transmembrane region" description="Helical" evidence="6">
    <location>
        <begin position="150"/>
        <end position="169"/>
    </location>
</feature>
<dbReference type="PRINTS" id="PR01036">
    <property type="entry name" value="TCRTETB"/>
</dbReference>
<feature type="transmembrane region" description="Helical" evidence="6">
    <location>
        <begin position="378"/>
        <end position="398"/>
    </location>
</feature>
<evidence type="ECO:0000256" key="1">
    <source>
        <dbReference type="ARBA" id="ARBA00004141"/>
    </source>
</evidence>
<dbReference type="CDD" id="cd17502">
    <property type="entry name" value="MFS_Azr1_MDR_like"/>
    <property type="match status" value="1"/>
</dbReference>
<organism evidence="8 9">
    <name type="scientific">Hyphodiscus hymeniophilus</name>
    <dbReference type="NCBI Taxonomy" id="353542"/>
    <lineage>
        <taxon>Eukaryota</taxon>
        <taxon>Fungi</taxon>
        <taxon>Dikarya</taxon>
        <taxon>Ascomycota</taxon>
        <taxon>Pezizomycotina</taxon>
        <taxon>Leotiomycetes</taxon>
        <taxon>Helotiales</taxon>
        <taxon>Hyphodiscaceae</taxon>
        <taxon>Hyphodiscus</taxon>
    </lineage>
</organism>
<dbReference type="Proteomes" id="UP000785200">
    <property type="component" value="Unassembled WGS sequence"/>
</dbReference>
<feature type="transmembrane region" description="Helical" evidence="6">
    <location>
        <begin position="176"/>
        <end position="195"/>
    </location>
</feature>
<comment type="subcellular location">
    <subcellularLocation>
        <location evidence="1">Membrane</location>
        <topology evidence="1">Multi-pass membrane protein</topology>
    </subcellularLocation>
</comment>
<comment type="similarity">
    <text evidence="2">Belongs to the major facilitator superfamily. TCR/Tet family.</text>
</comment>
<feature type="transmembrane region" description="Helical" evidence="6">
    <location>
        <begin position="207"/>
        <end position="230"/>
    </location>
</feature>
<name>A0A9P7AYR8_9HELO</name>
<keyword evidence="5 6" id="KW-0472">Membrane</keyword>
<dbReference type="InterPro" id="IPR020846">
    <property type="entry name" value="MFS_dom"/>
</dbReference>
<sequence length="571" mass="61488">MSTTDLKTLPGRDPSAEMKDNGLELAQWEGSPVTPVDAEVEPEKYRSRLRLIAVLAGLNLAMFTTALDQTIVATAVPTITSDLHSASGYVWIGGAYMLANAAGGPIWAKISDIWGRKPILLAAVALFFGSSILCAKAWNIKVLLVGRSLQGTAGGGMVQLVMITISDIFSIRHRSLYYGLLEVVWTVAGGVGPVLGGILTERLSWRFAFWINLPICGTTFFLLLFFLDVHNPKTAVIEGLKAVDWFGSLSILAVTLMVLLGLEFGGATYPWVSPQVLCLIIIGALISVVFIFSEKRLAKYPLMPLEIFKDMSNVASLLVCFMHAMCFFAGEYYLPLYFQSALEASPSKSGVLILPITITEAIVGILVGIFIHRTGRYLALIRIGAVGMVLGNGIYILFSETSSVGQIVGFQIINGIGQGLLFEAPLIAIQALVSQDNTATATSTFGFVRNLAMAMSVVICGVIFQNGMDLKAAQLGRPPVSLGRNVTDVLAGGHAAANVMIIGIVENEEQKLAIKQAFVWAMRNMWIFTTVAAAMAVVASIFIKKSTLSREHVETKTGLKEKVKEVVTVAT</sequence>
<dbReference type="PANTHER" id="PTHR23501">
    <property type="entry name" value="MAJOR FACILITATOR SUPERFAMILY"/>
    <property type="match status" value="1"/>
</dbReference>
<evidence type="ECO:0000256" key="6">
    <source>
        <dbReference type="SAM" id="Phobius"/>
    </source>
</evidence>
<evidence type="ECO:0000256" key="2">
    <source>
        <dbReference type="ARBA" id="ARBA00007520"/>
    </source>
</evidence>
<dbReference type="PANTHER" id="PTHR23501:SF158">
    <property type="entry name" value="TRANSPORTER, PUTATIVE (AFU_ORTHOLOGUE AFUA_5G14490)-RELATED"/>
    <property type="match status" value="1"/>
</dbReference>
<feature type="transmembrane region" description="Helical" evidence="6">
    <location>
        <begin position="274"/>
        <end position="293"/>
    </location>
</feature>
<feature type="transmembrane region" description="Helical" evidence="6">
    <location>
        <begin position="242"/>
        <end position="262"/>
    </location>
</feature>
<dbReference type="PROSITE" id="PS50850">
    <property type="entry name" value="MFS"/>
    <property type="match status" value="1"/>
</dbReference>
<dbReference type="Gene3D" id="1.20.1720.10">
    <property type="entry name" value="Multidrug resistance protein D"/>
    <property type="match status" value="1"/>
</dbReference>
<feature type="transmembrane region" description="Helical" evidence="6">
    <location>
        <begin position="314"/>
        <end position="338"/>
    </location>
</feature>